<dbReference type="GO" id="GO:0005816">
    <property type="term" value="C:spindle pole body"/>
    <property type="evidence" value="ECO:0007669"/>
    <property type="project" value="TreeGrafter"/>
</dbReference>
<evidence type="ECO:0000256" key="1">
    <source>
        <dbReference type="SAM" id="MobiDB-lite"/>
    </source>
</evidence>
<sequence length="654" mass="75116">MDRLSSILNETPRFSFFNELVSIPSPSVSQHDLFKINKIIDDIIGYLYQVLRSFDKVKSSKTASSHIEVVDLEYYFEGKDEITGIIQNIHSIDMIITQLLEALDSSPSHKLTNQLLDKFEQTSDLLLEVKKNTIVCKKKLDVAINYKDMERVIESIVQEVEDCEKMSARMLSELQLSSSSPARADLSKYGLENIISKMHGQSMILPTFSTDEEEQYEAWLSLHTRLQPLKVSLDFLPMRMGEFEQICQKNKKLTSHIDSKYKHLSDKWNELQNQTRKIKHNLLVLKWNEVFIFLIHEVAKTCSHLFLQAKTSQIAATRDENFSKQYKLCSTTINIINKAFAEEVVSDTKLIILFNEELLPKWHMLNDMLTSMTISPRLVSSSSFQSNSQNSKKETTEGIGLRPYRISKKSPSPEAIDNGYGIDLGMDIQKVEVPYSIQQKDKVRDFFKPSRQPPLQLQKVNLQSLNIEHFEEVDVEGEDEDDDYDTSTLVTSKRFISLEEKEINQGLASITMEQTKQEKWALLRRNSKFKRSLVPLIQPDHLEGNYPRIQMKIVSNSRIPVISPNHPVHHSSNLKPPVVVTRKKSTNDMFVKPTGKPSVIGRKSSVKSIPDTSPLTFQSPTWRSSSPERPSSAMGSRYDEEHLVHPIESPKRWR</sequence>
<dbReference type="Pfam" id="PF08580">
    <property type="entry name" value="KAR9"/>
    <property type="match status" value="1"/>
</dbReference>
<dbReference type="PANTHER" id="PTHR37271">
    <property type="entry name" value="KARYOGAMY PROTEIN KAR9"/>
    <property type="match status" value="1"/>
</dbReference>
<protein>
    <recommendedName>
        <fullName evidence="4">Karyogamy protein</fullName>
    </recommendedName>
</protein>
<dbReference type="GO" id="GO:0051293">
    <property type="term" value="P:establishment of spindle localization"/>
    <property type="evidence" value="ECO:0007669"/>
    <property type="project" value="TreeGrafter"/>
</dbReference>
<evidence type="ECO:0000313" key="3">
    <source>
        <dbReference type="Proteomes" id="UP000837801"/>
    </source>
</evidence>
<evidence type="ECO:0008006" key="4">
    <source>
        <dbReference type="Google" id="ProtNLM"/>
    </source>
</evidence>
<dbReference type="AlphaFoldDB" id="A0A9P0W0Z8"/>
<dbReference type="Proteomes" id="UP000837801">
    <property type="component" value="Unassembled WGS sequence"/>
</dbReference>
<keyword evidence="3" id="KW-1185">Reference proteome</keyword>
<feature type="compositionally biased region" description="Polar residues" evidence="1">
    <location>
        <begin position="606"/>
        <end position="629"/>
    </location>
</feature>
<organism evidence="2 3">
    <name type="scientific">[Candida] railenensis</name>
    <dbReference type="NCBI Taxonomy" id="45579"/>
    <lineage>
        <taxon>Eukaryota</taxon>
        <taxon>Fungi</taxon>
        <taxon>Dikarya</taxon>
        <taxon>Ascomycota</taxon>
        <taxon>Saccharomycotina</taxon>
        <taxon>Pichiomycetes</taxon>
        <taxon>Debaryomycetaceae</taxon>
        <taxon>Kurtzmaniella</taxon>
    </lineage>
</organism>
<name>A0A9P0W0Z8_9ASCO</name>
<dbReference type="PANTHER" id="PTHR37271:SF1">
    <property type="entry name" value="KARYOGAMY PROTEIN KAR9"/>
    <property type="match status" value="1"/>
</dbReference>
<dbReference type="InterPro" id="IPR013889">
    <property type="entry name" value="Karyogamy_KAR9"/>
</dbReference>
<dbReference type="EMBL" id="CAKXYY010000028">
    <property type="protein sequence ID" value="CAH2355550.1"/>
    <property type="molecule type" value="Genomic_DNA"/>
</dbReference>
<reference evidence="2" key="1">
    <citation type="submission" date="2022-03" db="EMBL/GenBank/DDBJ databases">
        <authorList>
            <person name="Legras J.-L."/>
            <person name="Devillers H."/>
            <person name="Grondin C."/>
        </authorList>
    </citation>
    <scope>NUCLEOTIDE SEQUENCE</scope>
    <source>
        <strain evidence="2">CLIB 1423</strain>
    </source>
</reference>
<dbReference type="GO" id="GO:0043332">
    <property type="term" value="C:mating projection tip"/>
    <property type="evidence" value="ECO:0007669"/>
    <property type="project" value="TreeGrafter"/>
</dbReference>
<feature type="compositionally biased region" description="Basic and acidic residues" evidence="1">
    <location>
        <begin position="637"/>
        <end position="654"/>
    </location>
</feature>
<dbReference type="GO" id="GO:0005938">
    <property type="term" value="C:cell cortex"/>
    <property type="evidence" value="ECO:0007669"/>
    <property type="project" value="TreeGrafter"/>
</dbReference>
<gene>
    <name evidence="2" type="ORF">CLIB1423_28S00804</name>
</gene>
<comment type="caution">
    <text evidence="2">The sequence shown here is derived from an EMBL/GenBank/DDBJ whole genome shotgun (WGS) entry which is preliminary data.</text>
</comment>
<proteinExistence type="predicted"/>
<accession>A0A9P0W0Z8</accession>
<evidence type="ECO:0000313" key="2">
    <source>
        <dbReference type="EMBL" id="CAH2355550.1"/>
    </source>
</evidence>
<feature type="region of interest" description="Disordered" evidence="1">
    <location>
        <begin position="595"/>
        <end position="654"/>
    </location>
</feature>
<dbReference type="OrthoDB" id="5559380at2759"/>
<dbReference type="GO" id="GO:0031578">
    <property type="term" value="P:mitotic spindle orientation checkpoint signaling"/>
    <property type="evidence" value="ECO:0007669"/>
    <property type="project" value="TreeGrafter"/>
</dbReference>
<dbReference type="GO" id="GO:0030473">
    <property type="term" value="P:nuclear migration along microtubule"/>
    <property type="evidence" value="ECO:0007669"/>
    <property type="project" value="TreeGrafter"/>
</dbReference>